<comment type="pathway">
    <text evidence="1">Lipid metabolism.</text>
</comment>
<dbReference type="EC" id="2.3.1.51" evidence="7"/>
<feature type="domain" description="Phospholipid/glycerol acyltransferase" evidence="9">
    <location>
        <begin position="74"/>
        <end position="188"/>
    </location>
</feature>
<name>A0ABS6J9I5_9BACI</name>
<organism evidence="10 11">
    <name type="scientific">Evansella tamaricis</name>
    <dbReference type="NCBI Taxonomy" id="2069301"/>
    <lineage>
        <taxon>Bacteria</taxon>
        <taxon>Bacillati</taxon>
        <taxon>Bacillota</taxon>
        <taxon>Bacilli</taxon>
        <taxon>Bacillales</taxon>
        <taxon>Bacillaceae</taxon>
        <taxon>Evansella</taxon>
    </lineage>
</organism>
<comment type="catalytic activity">
    <reaction evidence="7">
        <text>a 1-acyl-sn-glycero-3-phosphate + an acyl-CoA = a 1,2-diacyl-sn-glycero-3-phosphate + CoA</text>
        <dbReference type="Rhea" id="RHEA:19709"/>
        <dbReference type="ChEBI" id="CHEBI:57287"/>
        <dbReference type="ChEBI" id="CHEBI:57970"/>
        <dbReference type="ChEBI" id="CHEBI:58342"/>
        <dbReference type="ChEBI" id="CHEBI:58608"/>
        <dbReference type="EC" id="2.3.1.51"/>
    </reaction>
</comment>
<keyword evidence="8" id="KW-1133">Transmembrane helix</keyword>
<gene>
    <name evidence="10" type="ORF">KS419_00980</name>
</gene>
<dbReference type="EMBL" id="JAHQCS010000019">
    <property type="protein sequence ID" value="MBU9710337.1"/>
    <property type="molecule type" value="Genomic_DNA"/>
</dbReference>
<dbReference type="SMART" id="SM00563">
    <property type="entry name" value="PlsC"/>
    <property type="match status" value="1"/>
</dbReference>
<evidence type="ECO:0000313" key="10">
    <source>
        <dbReference type="EMBL" id="MBU9710337.1"/>
    </source>
</evidence>
<evidence type="ECO:0000259" key="9">
    <source>
        <dbReference type="SMART" id="SM00563"/>
    </source>
</evidence>
<dbReference type="InterPro" id="IPR002123">
    <property type="entry name" value="Plipid/glycerol_acylTrfase"/>
</dbReference>
<keyword evidence="7" id="KW-1208">Phospholipid metabolism</keyword>
<evidence type="ECO:0000313" key="11">
    <source>
        <dbReference type="Proteomes" id="UP000784880"/>
    </source>
</evidence>
<dbReference type="Proteomes" id="UP000784880">
    <property type="component" value="Unassembled WGS sequence"/>
</dbReference>
<evidence type="ECO:0000256" key="2">
    <source>
        <dbReference type="ARBA" id="ARBA00008655"/>
    </source>
</evidence>
<dbReference type="PANTHER" id="PTHR10434">
    <property type="entry name" value="1-ACYL-SN-GLYCEROL-3-PHOSPHATE ACYLTRANSFERASE"/>
    <property type="match status" value="1"/>
</dbReference>
<keyword evidence="8" id="KW-0472">Membrane</keyword>
<dbReference type="RefSeq" id="WP_217064231.1">
    <property type="nucleotide sequence ID" value="NZ_JAHQCS010000019.1"/>
</dbReference>
<accession>A0ABS6J9I5</accession>
<sequence>MLRTIVWFTYFVGYLIYALPSLGKAKRLKKEGHTEAHHHHVKKITGEWARFLVKKAGGKIHVYGEENIPDNETVLIVCNHQGNFDIPILLGYFNRKISFISKIEVKKLPIIRTWMEHMNCIFMDRKNKRQAVKSIIAGVKLLEQGQDMVIFPEGTRSKGDPIARFKKGSFKLATKSKVTILPVAIDGSYLLMEANNNRICPADVHVRILEPVRIHQEKSDIDVGQLAEIVQQKIEASFNTNEQSDKKIEAKNM</sequence>
<comment type="similarity">
    <text evidence="2 7">Belongs to the 1-acyl-sn-glycerol-3-phosphate acyltransferase family.</text>
</comment>
<protein>
    <recommendedName>
        <fullName evidence="7">1-acyl-sn-glycerol-3-phosphate acyltransferase</fullName>
        <ecNumber evidence="7">2.3.1.51</ecNumber>
    </recommendedName>
</protein>
<keyword evidence="6 7" id="KW-0012">Acyltransferase</keyword>
<evidence type="ECO:0000256" key="6">
    <source>
        <dbReference type="ARBA" id="ARBA00023315"/>
    </source>
</evidence>
<reference evidence="10 11" key="1">
    <citation type="submission" date="2021-06" db="EMBL/GenBank/DDBJ databases">
        <title>Bacillus sp. RD4P76, an endophyte from a halophyte.</title>
        <authorList>
            <person name="Sun J.-Q."/>
        </authorList>
    </citation>
    <scope>NUCLEOTIDE SEQUENCE [LARGE SCALE GENOMIC DNA]</scope>
    <source>
        <strain evidence="10 11">CGMCC 1.15917</strain>
    </source>
</reference>
<keyword evidence="4 7" id="KW-0808">Transferase</keyword>
<dbReference type="GO" id="GO:0016746">
    <property type="term" value="F:acyltransferase activity"/>
    <property type="evidence" value="ECO:0007669"/>
    <property type="project" value="UniProtKB-KW"/>
</dbReference>
<keyword evidence="11" id="KW-1185">Reference proteome</keyword>
<dbReference type="Pfam" id="PF01553">
    <property type="entry name" value="Acyltransferase"/>
    <property type="match status" value="1"/>
</dbReference>
<keyword evidence="8" id="KW-0812">Transmembrane</keyword>
<keyword evidence="5 7" id="KW-0443">Lipid metabolism</keyword>
<evidence type="ECO:0000256" key="7">
    <source>
        <dbReference type="RuleBase" id="RU361267"/>
    </source>
</evidence>
<evidence type="ECO:0000256" key="4">
    <source>
        <dbReference type="ARBA" id="ARBA00022679"/>
    </source>
</evidence>
<dbReference type="CDD" id="cd07989">
    <property type="entry name" value="LPLAT_AGPAT-like"/>
    <property type="match status" value="1"/>
</dbReference>
<dbReference type="NCBIfam" id="TIGR00530">
    <property type="entry name" value="AGP_acyltrn"/>
    <property type="match status" value="1"/>
</dbReference>
<evidence type="ECO:0000256" key="8">
    <source>
        <dbReference type="SAM" id="Phobius"/>
    </source>
</evidence>
<evidence type="ECO:0000256" key="3">
    <source>
        <dbReference type="ARBA" id="ARBA00022516"/>
    </source>
</evidence>
<comment type="domain">
    <text evidence="7">The HXXXXD motif is essential for acyltransferase activity and may constitute the binding site for the phosphate moiety of the glycerol-3-phosphate.</text>
</comment>
<comment type="caution">
    <text evidence="10">The sequence shown here is derived from an EMBL/GenBank/DDBJ whole genome shotgun (WGS) entry which is preliminary data.</text>
</comment>
<evidence type="ECO:0000256" key="1">
    <source>
        <dbReference type="ARBA" id="ARBA00005189"/>
    </source>
</evidence>
<feature type="transmembrane region" description="Helical" evidence="8">
    <location>
        <begin position="6"/>
        <end position="23"/>
    </location>
</feature>
<keyword evidence="3 7" id="KW-0444">Lipid biosynthesis</keyword>
<keyword evidence="7" id="KW-0594">Phospholipid biosynthesis</keyword>
<dbReference type="InterPro" id="IPR004552">
    <property type="entry name" value="AGP_acyltrans"/>
</dbReference>
<evidence type="ECO:0000256" key="5">
    <source>
        <dbReference type="ARBA" id="ARBA00023098"/>
    </source>
</evidence>
<proteinExistence type="inferred from homology"/>
<dbReference type="PANTHER" id="PTHR10434:SF64">
    <property type="entry name" value="1-ACYL-SN-GLYCEROL-3-PHOSPHATE ACYLTRANSFERASE-RELATED"/>
    <property type="match status" value="1"/>
</dbReference>